<comment type="caution">
    <text evidence="1">The sequence shown here is derived from an EMBL/GenBank/DDBJ whole genome shotgun (WGS) entry which is preliminary data.</text>
</comment>
<proteinExistence type="predicted"/>
<dbReference type="RefSeq" id="WP_069312375.1">
    <property type="nucleotide sequence ID" value="NZ_MDTU01000001.1"/>
</dbReference>
<dbReference type="EMBL" id="MDTU01000001">
    <property type="protein sequence ID" value="ODN42578.1"/>
    <property type="molecule type" value="Genomic_DNA"/>
</dbReference>
<protein>
    <recommendedName>
        <fullName evidence="3">Transglutaminase-like domain-containing protein</fullName>
    </recommendedName>
</protein>
<keyword evidence="2" id="KW-1185">Reference proteome</keyword>
<sequence>MKKEELLAIGAALTKTVRKYIKYSENLFSLYRGHTNSSLYRSRRDMFQQTMKYRPYTIDHAYQGFKIGIGYCDGLCVAAAVLASRLDLNLTEKCYISIFAVSEGLTENHAFCIIHQDPLLHTYKDNYLVSDDIHKLGLKARLKNGVICDPWIYKSSYLSDIDSHLGHAKLYNVTGYYEGEIISKSFSFKIPSNSKKPYKKIDDFESTMQEIKSEFFYTL</sequence>
<reference evidence="1 2" key="1">
    <citation type="submission" date="2016-08" db="EMBL/GenBank/DDBJ databases">
        <title>Draft genome sequence of Candidatus Piscirickettsia litoralis, from seawater.</title>
        <authorList>
            <person name="Wan X."/>
            <person name="Lee A.J."/>
            <person name="Hou S."/>
            <person name="Donachie S.P."/>
        </authorList>
    </citation>
    <scope>NUCLEOTIDE SEQUENCE [LARGE SCALE GENOMIC DNA]</scope>
    <source>
        <strain evidence="1 2">Y2</strain>
    </source>
</reference>
<evidence type="ECO:0008006" key="3">
    <source>
        <dbReference type="Google" id="ProtNLM"/>
    </source>
</evidence>
<name>A0ABX3A4K6_9GAMM</name>
<evidence type="ECO:0000313" key="2">
    <source>
        <dbReference type="Proteomes" id="UP000094329"/>
    </source>
</evidence>
<accession>A0ABX3A4K6</accession>
<dbReference type="Proteomes" id="UP000094329">
    <property type="component" value="Unassembled WGS sequence"/>
</dbReference>
<organism evidence="1 2">
    <name type="scientific">Piscirickettsia litoralis</name>
    <dbReference type="NCBI Taxonomy" id="1891921"/>
    <lineage>
        <taxon>Bacteria</taxon>
        <taxon>Pseudomonadati</taxon>
        <taxon>Pseudomonadota</taxon>
        <taxon>Gammaproteobacteria</taxon>
        <taxon>Thiotrichales</taxon>
        <taxon>Piscirickettsiaceae</taxon>
        <taxon>Piscirickettsia</taxon>
    </lineage>
</organism>
<gene>
    <name evidence="1" type="ORF">BGC07_06075</name>
</gene>
<evidence type="ECO:0000313" key="1">
    <source>
        <dbReference type="EMBL" id="ODN42578.1"/>
    </source>
</evidence>